<protein>
    <submittedName>
        <fullName evidence="1">Uncharacterized protein</fullName>
    </submittedName>
</protein>
<reference evidence="1" key="1">
    <citation type="journal article" date="2020" name="Nature">
        <title>Giant virus diversity and host interactions through global metagenomics.</title>
        <authorList>
            <person name="Schulz F."/>
            <person name="Roux S."/>
            <person name="Paez-Espino D."/>
            <person name="Jungbluth S."/>
            <person name="Walsh D.A."/>
            <person name="Denef V.J."/>
            <person name="McMahon K.D."/>
            <person name="Konstantinidis K.T."/>
            <person name="Eloe-Fadrosh E.A."/>
            <person name="Kyrpides N.C."/>
            <person name="Woyke T."/>
        </authorList>
    </citation>
    <scope>NUCLEOTIDE SEQUENCE</scope>
    <source>
        <strain evidence="1">GVMAG-M-3300020595-32</strain>
    </source>
</reference>
<dbReference type="AlphaFoldDB" id="A0A6C0CGE4"/>
<organism evidence="1">
    <name type="scientific">viral metagenome</name>
    <dbReference type="NCBI Taxonomy" id="1070528"/>
    <lineage>
        <taxon>unclassified sequences</taxon>
        <taxon>metagenomes</taxon>
        <taxon>organismal metagenomes</taxon>
    </lineage>
</organism>
<accession>A0A6C0CGE4</accession>
<sequence length="88" mass="9990">MNDFQTVTSIPSTFNMINPVKSKNITEDKTCLASFDYFNNGSQGSVYWGSEKPMDEVFPSNFKPHSGKPTHSIWNNSTKRKTIVNIKK</sequence>
<evidence type="ECO:0000313" key="1">
    <source>
        <dbReference type="EMBL" id="QHT02759.1"/>
    </source>
</evidence>
<dbReference type="EMBL" id="MN739398">
    <property type="protein sequence ID" value="QHT02759.1"/>
    <property type="molecule type" value="Genomic_DNA"/>
</dbReference>
<name>A0A6C0CGE4_9ZZZZ</name>
<proteinExistence type="predicted"/>